<name>A0A6B8M5L8_9HYPH</name>
<protein>
    <submittedName>
        <fullName evidence="2">ImmA/IrrE family metallo-endopeptidase</fullName>
    </submittedName>
</protein>
<evidence type="ECO:0000259" key="1">
    <source>
        <dbReference type="Pfam" id="PF06114"/>
    </source>
</evidence>
<dbReference type="EMBL" id="CP044331">
    <property type="protein sequence ID" value="QGM97696.1"/>
    <property type="molecule type" value="Genomic_DNA"/>
</dbReference>
<feature type="domain" description="IrrE N-terminal-like" evidence="1">
    <location>
        <begin position="79"/>
        <end position="170"/>
    </location>
</feature>
<gene>
    <name evidence="2" type="ORF">F7D14_09605</name>
</gene>
<accession>A0A6B8M5L8</accession>
<dbReference type="Gene3D" id="1.10.10.2910">
    <property type="match status" value="1"/>
</dbReference>
<evidence type="ECO:0000313" key="3">
    <source>
        <dbReference type="Proteomes" id="UP000422569"/>
    </source>
</evidence>
<dbReference type="PANTHER" id="PTHR43236:SF2">
    <property type="entry name" value="BLL0069 PROTEIN"/>
    <property type="match status" value="1"/>
</dbReference>
<keyword evidence="3" id="KW-1185">Reference proteome</keyword>
<dbReference type="InterPro" id="IPR010359">
    <property type="entry name" value="IrrE_HExxH"/>
</dbReference>
<dbReference type="RefSeq" id="WP_026015933.1">
    <property type="nucleotide sequence ID" value="NZ_CP044331.1"/>
</dbReference>
<dbReference type="AlphaFoldDB" id="A0A6B8M5L8"/>
<sequence>MSGTDFIVPARSWDEIGRITNRVREQFNLSLAPVFPVVDFIERVLDHHLGVLQFEVGDRTEMGNAEGLTDPSGEFLELREDVYYAALAGDGRAMFTAAHELGHFWLHRNVALARVSPAEEVKPFRRSEPQANQFAAELLMPRGFFRSSDTEQTVVDRHGVSYDAARNRLKFLRSRGMI</sequence>
<reference evidence="2 3" key="1">
    <citation type="submission" date="2019-09" db="EMBL/GenBank/DDBJ databases">
        <title>Isolation and complete genome sequencing of Methylocystis species.</title>
        <authorList>
            <person name="Rumah B.L."/>
            <person name="Stead C.E."/>
            <person name="Stevens B.C."/>
            <person name="Minton N.P."/>
            <person name="Grosse-Honebrink A."/>
            <person name="Zhang Y."/>
        </authorList>
    </citation>
    <scope>NUCLEOTIDE SEQUENCE [LARGE SCALE GENOMIC DNA]</scope>
    <source>
        <strain evidence="2 3">BRCS2</strain>
    </source>
</reference>
<dbReference type="Pfam" id="PF06114">
    <property type="entry name" value="Peptidase_M78"/>
    <property type="match status" value="1"/>
</dbReference>
<dbReference type="PANTHER" id="PTHR43236">
    <property type="entry name" value="ANTITOXIN HIGA1"/>
    <property type="match status" value="1"/>
</dbReference>
<dbReference type="InterPro" id="IPR052345">
    <property type="entry name" value="Rad_response_metalloprotease"/>
</dbReference>
<dbReference type="Proteomes" id="UP000422569">
    <property type="component" value="Chromosome"/>
</dbReference>
<proteinExistence type="predicted"/>
<evidence type="ECO:0000313" key="2">
    <source>
        <dbReference type="EMBL" id="QGM97696.1"/>
    </source>
</evidence>
<dbReference type="KEGG" id="mpar:F7D14_09605"/>
<organism evidence="2 3">
    <name type="scientific">Methylocystis parvus</name>
    <dbReference type="NCBI Taxonomy" id="134"/>
    <lineage>
        <taxon>Bacteria</taxon>
        <taxon>Pseudomonadati</taxon>
        <taxon>Pseudomonadota</taxon>
        <taxon>Alphaproteobacteria</taxon>
        <taxon>Hyphomicrobiales</taxon>
        <taxon>Methylocystaceae</taxon>
        <taxon>Methylocystis</taxon>
    </lineage>
</organism>